<feature type="coiled-coil region" evidence="1">
    <location>
        <begin position="378"/>
        <end position="405"/>
    </location>
</feature>
<name>A0ABY5ZQZ1_9BACT</name>
<dbReference type="PANTHER" id="PTHR41259">
    <property type="entry name" value="DOUBLE-STRAND BREAK REPAIR RAD50 ATPASE, PUTATIVE-RELATED"/>
    <property type="match status" value="1"/>
</dbReference>
<dbReference type="Gene3D" id="3.40.50.300">
    <property type="entry name" value="P-loop containing nucleotide triphosphate hydrolases"/>
    <property type="match status" value="2"/>
</dbReference>
<dbReference type="SUPFAM" id="SSF52540">
    <property type="entry name" value="P-loop containing nucleoside triphosphate hydrolases"/>
    <property type="match status" value="1"/>
</dbReference>
<feature type="coiled-coil region" evidence="1">
    <location>
        <begin position="182"/>
        <end position="243"/>
    </location>
</feature>
<feature type="coiled-coil region" evidence="1">
    <location>
        <begin position="274"/>
        <end position="301"/>
    </location>
</feature>
<feature type="coiled-coil region" evidence="1">
    <location>
        <begin position="481"/>
        <end position="525"/>
    </location>
</feature>
<evidence type="ECO:0000313" key="4">
    <source>
        <dbReference type="Proteomes" id="UP001060414"/>
    </source>
</evidence>
<dbReference type="PANTHER" id="PTHR41259:SF1">
    <property type="entry name" value="DOUBLE-STRAND BREAK REPAIR RAD50 ATPASE, PUTATIVE-RELATED"/>
    <property type="match status" value="1"/>
</dbReference>
<accession>A0ABY5ZQZ1</accession>
<proteinExistence type="predicted"/>
<dbReference type="Pfam" id="PF13514">
    <property type="entry name" value="AAA_27"/>
    <property type="match status" value="1"/>
</dbReference>
<dbReference type="EMBL" id="CP092109">
    <property type="protein sequence ID" value="UWZ81101.1"/>
    <property type="molecule type" value="Genomic_DNA"/>
</dbReference>
<organism evidence="3 4">
    <name type="scientific">Geoalkalibacter halelectricus</name>
    <dbReference type="NCBI Taxonomy" id="2847045"/>
    <lineage>
        <taxon>Bacteria</taxon>
        <taxon>Pseudomonadati</taxon>
        <taxon>Thermodesulfobacteriota</taxon>
        <taxon>Desulfuromonadia</taxon>
        <taxon>Desulfuromonadales</taxon>
        <taxon>Geoalkalibacteraceae</taxon>
        <taxon>Geoalkalibacter</taxon>
    </lineage>
</organism>
<feature type="coiled-coil region" evidence="1">
    <location>
        <begin position="714"/>
        <end position="755"/>
    </location>
</feature>
<evidence type="ECO:0000259" key="2">
    <source>
        <dbReference type="Pfam" id="PF13514"/>
    </source>
</evidence>
<keyword evidence="4" id="KW-1185">Reference proteome</keyword>
<gene>
    <name evidence="3" type="ORF">L9S41_06815</name>
</gene>
<reference evidence="3" key="1">
    <citation type="journal article" date="2022" name="Environ. Microbiol.">
        <title>Geoalkalibacter halelectricus SAP #1 sp. nov. possessing extracellular electron transfer and mineral#reducing capabilities from a haloalkaline environment.</title>
        <authorList>
            <person name="Yadav S."/>
            <person name="Singh R."/>
            <person name="Sundharam S.S."/>
            <person name="Chaudhary S."/>
            <person name="Krishnamurthi S."/>
            <person name="Patil S.A."/>
        </authorList>
    </citation>
    <scope>NUCLEOTIDE SEQUENCE</scope>
    <source>
        <strain evidence="3">SAP-1</strain>
    </source>
</reference>
<dbReference type="Proteomes" id="UP001060414">
    <property type="component" value="Chromosome"/>
</dbReference>
<feature type="coiled-coil region" evidence="1">
    <location>
        <begin position="993"/>
        <end position="1030"/>
    </location>
</feature>
<evidence type="ECO:0000256" key="1">
    <source>
        <dbReference type="SAM" id="Coils"/>
    </source>
</evidence>
<feature type="coiled-coil region" evidence="1">
    <location>
        <begin position="579"/>
        <end position="633"/>
    </location>
</feature>
<keyword evidence="1" id="KW-0175">Coiled coil</keyword>
<evidence type="ECO:0000313" key="3">
    <source>
        <dbReference type="EMBL" id="UWZ81101.1"/>
    </source>
</evidence>
<feature type="domain" description="YhaN AAA" evidence="2">
    <location>
        <begin position="1"/>
        <end position="206"/>
    </location>
</feature>
<feature type="coiled-coil region" evidence="1">
    <location>
        <begin position="856"/>
        <end position="890"/>
    </location>
</feature>
<sequence length="1170" mass="133625">MKISRLELKAFGPFTDLVLDFSGPTPGLHIVFGPNEAGKSSSLRGLKALLYGFPERTSDNFVHPNDQLLVAGRLQGADGRELSFQRRKKRKADLLDAQGDPLDGSKLTAFLHGIEPTVFDTLFGIDHETLVSGGQDILEQKGEVGRSLFAAGTGIASLRRILTQLHEESDALFKARGSKPEINQALSEYRELQKTLREASLAGSEWKKHRQALTGAEAELAELRNEQRRCERRRRHLERLRQALPQLAQRRALLAQLADLGEVVPLPEDFSIARRRAQEQKRAAEQRLLGARRRLTELEERAAGLQPPQTILDQADNIDELARRLGEYRKGLQDRPGLDGRRRQLKSEAASLLRQLRPDLALEEIESLRPMLARRKTIHQLGARAQALEQARQSTERQVRHLNAEGEKIRRTLDQSPPAPDFSTLQTVLEHALKAGQVDEDLRDRSHAAARDEEALAVELKRLGIWSGSWRELRELCLPAAETLNHQEDRLRRLHEEQERLEGRRQELEGEHQRLLRDKAVLEAAGELPSEEDLRQIRERRAQGWHLLRRQWLNGEDVALEARAYDAEQPLPEAFEQTMREADLTADRLRHEAERVHQRAALIRQVEEVRAQLAQIQDLHERLAEAVELFQRQWRELWAACGIAPRSPREMALWLSGMEKLRLRVETWQRACDEIEERRARREGLRRRLLDVLLHLGQDVSFPGEELAEVVVAAQTLLRRCEQAARQRADLQERLGEIEDELRHALVERDEAQRTLDAWRGQWREVLGGLGLSADALPGEVEDFLESLQTCFEYLRQAEEFHKRIEGIDRDGQNYAEAVRALQTRIAPDLADLAPDQTVVQLQALLTRARTEHSRLQQIEEDHRQLSDDLHEAQTDLRGAEEDLARLSQVARCAGADQLEQVERIWAEHQRLRERLADVDERLVQIGEGLTLEELQQQAAEVDGYELPTRIAELTREAQERLEPEISRLNQLIGEARTELQRMDGSGRAALAAEDAERTLARLRRLAERYARLRVAAQVLDNEIERFRAQNQDPLLSIASRLFARLTQESFAGLRADVGDQGQAVLVGVRADGSRLEVGGMSSGTRDQLYLALRLASLEWRLERHDPMPFIVDDILINFDDERSRATLEALADLGRRNQVILFTHHRQVVETARRLDAEGVVFVHELKNC</sequence>
<dbReference type="RefSeq" id="WP_260749471.1">
    <property type="nucleotide sequence ID" value="NZ_CP092109.1"/>
</dbReference>
<dbReference type="InterPro" id="IPR038734">
    <property type="entry name" value="YhaN_AAA"/>
</dbReference>
<protein>
    <submittedName>
        <fullName evidence="3">AAA family ATPase</fullName>
    </submittedName>
</protein>
<dbReference type="InterPro" id="IPR027417">
    <property type="entry name" value="P-loop_NTPase"/>
</dbReference>